<evidence type="ECO:0000313" key="5">
    <source>
        <dbReference type="Proteomes" id="UP000515160"/>
    </source>
</evidence>
<keyword evidence="4" id="KW-0812">Transmembrane</keyword>
<feature type="transmembrane region" description="Helical" evidence="4">
    <location>
        <begin position="508"/>
        <end position="527"/>
    </location>
</feature>
<evidence type="ECO:0000256" key="4">
    <source>
        <dbReference type="SAM" id="Phobius"/>
    </source>
</evidence>
<dbReference type="FunFam" id="3.40.50.2000:FF:000021">
    <property type="entry name" value="UDP-glucuronosyltransferase"/>
    <property type="match status" value="1"/>
</dbReference>
<dbReference type="SUPFAM" id="SSF53756">
    <property type="entry name" value="UDP-Glycosyltransferase/glycogen phosphorylase"/>
    <property type="match status" value="1"/>
</dbReference>
<keyword evidence="5" id="KW-1185">Reference proteome</keyword>
<dbReference type="GO" id="GO:0008194">
    <property type="term" value="F:UDP-glycosyltransferase activity"/>
    <property type="evidence" value="ECO:0007669"/>
    <property type="project" value="InterPro"/>
</dbReference>
<keyword evidence="3" id="KW-0808">Transferase</keyword>
<keyword evidence="2" id="KW-0328">Glycosyltransferase</keyword>
<proteinExistence type="inferred from homology"/>
<accession>A0A9C6SPB1</accession>
<dbReference type="CDD" id="cd03784">
    <property type="entry name" value="GT1_Gtf-like"/>
    <property type="match status" value="1"/>
</dbReference>
<organism evidence="5 6">
    <name type="scientific">Drosophila albomicans</name>
    <name type="common">Fruit fly</name>
    <dbReference type="NCBI Taxonomy" id="7291"/>
    <lineage>
        <taxon>Eukaryota</taxon>
        <taxon>Metazoa</taxon>
        <taxon>Ecdysozoa</taxon>
        <taxon>Arthropoda</taxon>
        <taxon>Hexapoda</taxon>
        <taxon>Insecta</taxon>
        <taxon>Pterygota</taxon>
        <taxon>Neoptera</taxon>
        <taxon>Endopterygota</taxon>
        <taxon>Diptera</taxon>
        <taxon>Brachycera</taxon>
        <taxon>Muscomorpha</taxon>
        <taxon>Ephydroidea</taxon>
        <taxon>Drosophilidae</taxon>
        <taxon>Drosophila</taxon>
    </lineage>
</organism>
<comment type="similarity">
    <text evidence="1">Belongs to the UDP-glycosyltransferase family.</text>
</comment>
<dbReference type="GeneID" id="117568133"/>
<evidence type="ECO:0000256" key="3">
    <source>
        <dbReference type="ARBA" id="ARBA00022679"/>
    </source>
</evidence>
<dbReference type="OrthoDB" id="5835829at2759"/>
<dbReference type="AlphaFoldDB" id="A0A9C6SPB1"/>
<dbReference type="PANTHER" id="PTHR48043">
    <property type="entry name" value="EG:EG0003.4 PROTEIN-RELATED"/>
    <property type="match status" value="1"/>
</dbReference>
<dbReference type="RefSeq" id="XP_051859580.1">
    <property type="nucleotide sequence ID" value="XM_052003620.1"/>
</dbReference>
<evidence type="ECO:0000256" key="2">
    <source>
        <dbReference type="ARBA" id="ARBA00022676"/>
    </source>
</evidence>
<dbReference type="InterPro" id="IPR050271">
    <property type="entry name" value="UDP-glycosyltransferase"/>
</dbReference>
<keyword evidence="4" id="KW-0472">Membrane</keyword>
<protein>
    <submittedName>
        <fullName evidence="6">UDP-glucosyltransferase 2-like</fullName>
    </submittedName>
</protein>
<keyword evidence="4" id="KW-1133">Transmembrane helix</keyword>
<evidence type="ECO:0000313" key="6">
    <source>
        <dbReference type="RefSeq" id="XP_051859580.1"/>
    </source>
</evidence>
<dbReference type="InterPro" id="IPR002213">
    <property type="entry name" value="UDP_glucos_trans"/>
</dbReference>
<name>A0A9C6SPB1_DROAB</name>
<dbReference type="Gene3D" id="3.40.50.2000">
    <property type="entry name" value="Glycogen Phosphorylase B"/>
    <property type="match status" value="1"/>
</dbReference>
<dbReference type="Proteomes" id="UP000515160">
    <property type="component" value="Chromosome 3"/>
</dbReference>
<dbReference type="Pfam" id="PF00201">
    <property type="entry name" value="UDPGT"/>
    <property type="match status" value="1"/>
</dbReference>
<sequence length="543" mass="62495">MSNRKYLGIAIALHLLGCSMAGNILALMGMTSHSHHIWNSVLLYELAERGHNLTILSVNLPRANDKVPANVNYIYLERAYDFYTDDNDKIDINSFIGIGSYETIPILYKFGVKTAEFITLSKGLQQLLDYPDDFKFDVIINDYTMGPYLLGFVHKFNYPPVIGITAFHNKPLVLDFMSNSYFPALIPYYSTLYTPKMNFFQRFDNTLIFALDTIYRRLYYNPKLDEIMRPFFGADMPPLSELAKLTKISLINTHPATDYVESLPPNIIEIGGMQGRPGKPLPTDLDQFMRGGKRGAILFSLGTNMLPHNVDRETKLKIVEAFRQLPEYNFIWKFDNEYLKDVKVPRNVLVRDFLPQRDILAHESLTLFVSHCGGLSTQEATWHGVPLVGIPLFLDQYRVSLQRKLRIFPYPQLFVQNLLQTIGSGAAVQVDYLKMTTDSLVSAIREVTENERYSKAMKLRSKRFRDNPVPPLELAVWWVEYLMRHPDPVHLHSEAKELNYFQTHSLDVLAVLALIPLLILYGLSRFCRGQGKEQQARKHRKRD</sequence>
<dbReference type="PANTHER" id="PTHR48043:SF159">
    <property type="entry name" value="EG:EG0003.4 PROTEIN-RELATED"/>
    <property type="match status" value="1"/>
</dbReference>
<gene>
    <name evidence="6" type="primary">LOC117568133</name>
</gene>
<reference evidence="6" key="1">
    <citation type="submission" date="2025-08" db="UniProtKB">
        <authorList>
            <consortium name="RefSeq"/>
        </authorList>
    </citation>
    <scope>IDENTIFICATION</scope>
    <source>
        <strain evidence="6">15112-1751.03</strain>
        <tissue evidence="6">Whole Adult</tissue>
    </source>
</reference>
<evidence type="ECO:0000256" key="1">
    <source>
        <dbReference type="ARBA" id="ARBA00009995"/>
    </source>
</evidence>